<name>A0A5J4L6Y2_9ZZZZ</name>
<sequence length="185" mass="20454">MITDSPDGIKQLNTLIELSALINSSLDIAEIRKRSIQAATELVNAEAGSLLFLDGDTGELYFDVAIGEKGEHIKTIRLKRGEGIAGWVVEHNEPVIINDVQNDSRFFKGGDEKSGFTTKNMICVPVKTKDRLVSMLQAINKNDTSFSTSDLDLLVGLFNQVAIAIENARLYNAFFKAYKEMEIVI</sequence>
<dbReference type="InterPro" id="IPR003018">
    <property type="entry name" value="GAF"/>
</dbReference>
<evidence type="ECO:0000259" key="1">
    <source>
        <dbReference type="SMART" id="SM00065"/>
    </source>
</evidence>
<dbReference type="Pfam" id="PF13185">
    <property type="entry name" value="GAF_2"/>
    <property type="match status" value="1"/>
</dbReference>
<reference evidence="2" key="1">
    <citation type="submission" date="2019-10" db="EMBL/GenBank/DDBJ databases">
        <title>Metagenomic sequencing of thiosulfate-disproportionating enrichment culture.</title>
        <authorList>
            <person name="Umezawa K."/>
            <person name="Kojima H."/>
            <person name="Fukui M."/>
        </authorList>
    </citation>
    <scope>NUCLEOTIDE SEQUENCE</scope>
    <source>
        <strain evidence="2">45J</strain>
    </source>
</reference>
<dbReference type="PANTHER" id="PTHR43155">
    <property type="entry name" value="CYCLIC DI-GMP PHOSPHODIESTERASE PA4108-RELATED"/>
    <property type="match status" value="1"/>
</dbReference>
<dbReference type="GO" id="GO:0016787">
    <property type="term" value="F:hydrolase activity"/>
    <property type="evidence" value="ECO:0007669"/>
    <property type="project" value="UniProtKB-KW"/>
</dbReference>
<gene>
    <name evidence="2" type="ORF">A45J_1053</name>
</gene>
<organism evidence="2">
    <name type="scientific">hot springs metagenome</name>
    <dbReference type="NCBI Taxonomy" id="433727"/>
    <lineage>
        <taxon>unclassified sequences</taxon>
        <taxon>metagenomes</taxon>
        <taxon>ecological metagenomes</taxon>
    </lineage>
</organism>
<accession>A0A5J4L6Y2</accession>
<dbReference type="EMBL" id="BLAB01000001">
    <property type="protein sequence ID" value="GER93316.1"/>
    <property type="molecule type" value="Genomic_DNA"/>
</dbReference>
<protein>
    <submittedName>
        <fullName evidence="2">Phosphohydrolase</fullName>
    </submittedName>
</protein>
<feature type="domain" description="GAF" evidence="1">
    <location>
        <begin position="27"/>
        <end position="175"/>
    </location>
</feature>
<dbReference type="InterPro" id="IPR029016">
    <property type="entry name" value="GAF-like_dom_sf"/>
</dbReference>
<dbReference type="SUPFAM" id="SSF55781">
    <property type="entry name" value="GAF domain-like"/>
    <property type="match status" value="1"/>
</dbReference>
<proteinExistence type="predicted"/>
<dbReference type="SMART" id="SM00065">
    <property type="entry name" value="GAF"/>
    <property type="match status" value="1"/>
</dbReference>
<dbReference type="Gene3D" id="3.30.450.40">
    <property type="match status" value="1"/>
</dbReference>
<dbReference type="AlphaFoldDB" id="A0A5J4L6Y2"/>
<evidence type="ECO:0000313" key="2">
    <source>
        <dbReference type="EMBL" id="GER93316.1"/>
    </source>
</evidence>
<keyword evidence="2" id="KW-0378">Hydrolase</keyword>
<dbReference type="PANTHER" id="PTHR43155:SF2">
    <property type="entry name" value="CYCLIC DI-GMP PHOSPHODIESTERASE PA4108"/>
    <property type="match status" value="1"/>
</dbReference>
<comment type="caution">
    <text evidence="2">The sequence shown here is derived from an EMBL/GenBank/DDBJ whole genome shotgun (WGS) entry which is preliminary data.</text>
</comment>